<protein>
    <submittedName>
        <fullName evidence="2">Siphovirus ReqiPepy6 Gp37-like family protein</fullName>
    </submittedName>
</protein>
<proteinExistence type="predicted"/>
<evidence type="ECO:0000313" key="3">
    <source>
        <dbReference type="Proteomes" id="UP001335325"/>
    </source>
</evidence>
<organism evidence="2 3">
    <name type="scientific">Streptomyces hirsutus</name>
    <dbReference type="NCBI Taxonomy" id="35620"/>
    <lineage>
        <taxon>Bacteria</taxon>
        <taxon>Bacillati</taxon>
        <taxon>Actinomycetota</taxon>
        <taxon>Actinomycetes</taxon>
        <taxon>Kitasatosporales</taxon>
        <taxon>Streptomycetaceae</taxon>
        <taxon>Streptomyces</taxon>
    </lineage>
</organism>
<dbReference type="InterPro" id="IPR029432">
    <property type="entry name" value="Gp28/Gp37-like_dom"/>
</dbReference>
<accession>A0ABZ1GW75</accession>
<gene>
    <name evidence="2" type="ORF">OIE73_28660</name>
</gene>
<evidence type="ECO:0000259" key="1">
    <source>
        <dbReference type="Pfam" id="PF14594"/>
    </source>
</evidence>
<dbReference type="RefSeq" id="WP_326755092.1">
    <property type="nucleotide sequence ID" value="NZ_CP109134.1"/>
</dbReference>
<dbReference type="GeneID" id="91546628"/>
<dbReference type="EMBL" id="CP109134">
    <property type="protein sequence ID" value="WSD09319.1"/>
    <property type="molecule type" value="Genomic_DNA"/>
</dbReference>
<sequence length="414" mass="44481">MYGPRDLQVYVRNSSHQIIGQVDDFTQVALVLRYNAVSNWVLEISATSRNASLLSPGSNPNGGLIFKLYGTTLLSGPIHTFGYAENEDGTAKLTLAGPDDTQHLANALVWPNPGSAIDSQTAAYYSVTASSSSTETLMKNLVNLNLGPGAITERRKSGLTVETSSNRGKTGQSFKYRFEPVLDALAEIARGAPIGTPPGYLGFRIRQKDASAGIEFQVYTTTDRRTTATFSKGRNNLISTSYQATAPTMTYAILGAGREAVDGSDNAAVVAKALFGYSRVDTQPVFPGYRVEGFMDVGEVDPAATDAQAQLDEKGQDALYTGATSITITMKPQDTPQLTFGKDFFLGDQVQVLVPYVDAVQEQIREVELTFSASDGLTTEITVGTEATTSRKTSGTTKRLNSLADMVKKLSTRK</sequence>
<dbReference type="Proteomes" id="UP001335325">
    <property type="component" value="Chromosome"/>
</dbReference>
<reference evidence="2 3" key="1">
    <citation type="submission" date="2022-10" db="EMBL/GenBank/DDBJ databases">
        <title>The complete genomes of actinobacterial strains from the NBC collection.</title>
        <authorList>
            <person name="Joergensen T.S."/>
            <person name="Alvarez Arevalo M."/>
            <person name="Sterndorff E.B."/>
            <person name="Faurdal D."/>
            <person name="Vuksanovic O."/>
            <person name="Mourched A.-S."/>
            <person name="Charusanti P."/>
            <person name="Shaw S."/>
            <person name="Blin K."/>
            <person name="Weber T."/>
        </authorList>
    </citation>
    <scope>NUCLEOTIDE SEQUENCE [LARGE SCALE GENOMIC DNA]</scope>
    <source>
        <strain evidence="2 3">NBC 01753</strain>
    </source>
</reference>
<dbReference type="Pfam" id="PF14594">
    <property type="entry name" value="Sipho_Gp37"/>
    <property type="match status" value="1"/>
</dbReference>
<evidence type="ECO:0000313" key="2">
    <source>
        <dbReference type="EMBL" id="WSD09319.1"/>
    </source>
</evidence>
<feature type="domain" description="Gp28/Gp37-like" evidence="1">
    <location>
        <begin position="9"/>
        <end position="385"/>
    </location>
</feature>
<name>A0ABZ1GW75_9ACTN</name>
<keyword evidence="3" id="KW-1185">Reference proteome</keyword>